<dbReference type="PANTHER" id="PTHR16771">
    <property type="entry name" value="26 PROTEASOME COMPLEX SUBUNIT DSS1"/>
    <property type="match status" value="1"/>
</dbReference>
<organism evidence="4 5">
    <name type="scientific">Huiozyma naganishii (strain ATCC MYA-139 / BCRC 22969 / CBS 8797 / KCTC 17520 / NBRC 10181 / NCYC 3082 / Yp74L-3)</name>
    <name type="common">Yeast</name>
    <name type="synonym">Kazachstania naganishii</name>
    <dbReference type="NCBI Taxonomy" id="1071383"/>
    <lineage>
        <taxon>Eukaryota</taxon>
        <taxon>Fungi</taxon>
        <taxon>Dikarya</taxon>
        <taxon>Ascomycota</taxon>
        <taxon>Saccharomycotina</taxon>
        <taxon>Saccharomycetes</taxon>
        <taxon>Saccharomycetales</taxon>
        <taxon>Saccharomycetaceae</taxon>
        <taxon>Huiozyma</taxon>
    </lineage>
</organism>
<evidence type="ECO:0000313" key="5">
    <source>
        <dbReference type="Proteomes" id="UP000006310"/>
    </source>
</evidence>
<reference evidence="4 5" key="1">
    <citation type="journal article" date="2011" name="Proc. Natl. Acad. Sci. U.S.A.">
        <title>Evolutionary erosion of yeast sex chromosomes by mating-type switching accidents.</title>
        <authorList>
            <person name="Gordon J.L."/>
            <person name="Armisen D."/>
            <person name="Proux-Wera E."/>
            <person name="Oheigeartaigh S.S."/>
            <person name="Byrne K.P."/>
            <person name="Wolfe K.H."/>
        </authorList>
    </citation>
    <scope>NUCLEOTIDE SEQUENCE [LARGE SCALE GENOMIC DNA]</scope>
    <source>
        <strain evidence="5">ATCC MYA-139 / BCRC 22969 / CBS 8797 / CCRC 22969 / KCTC 17520 / NBRC 10181 / NCYC 3082</strain>
    </source>
</reference>
<dbReference type="EMBL" id="HE978316">
    <property type="protein sequence ID" value="CCK69598.1"/>
    <property type="molecule type" value="Genomic_DNA"/>
</dbReference>
<dbReference type="STRING" id="1071383.J7RJA0"/>
<dbReference type="GO" id="GO:0043248">
    <property type="term" value="P:proteasome assembly"/>
    <property type="evidence" value="ECO:0007669"/>
    <property type="project" value="UniProtKB-UniRule"/>
</dbReference>
<dbReference type="SMART" id="SM01385">
    <property type="entry name" value="DSS1_SEM1"/>
    <property type="match status" value="1"/>
</dbReference>
<dbReference type="GO" id="GO:0006406">
    <property type="term" value="P:mRNA export from nucleus"/>
    <property type="evidence" value="ECO:0007669"/>
    <property type="project" value="UniProtKB-UniRule"/>
</dbReference>
<dbReference type="RefSeq" id="XP_022463844.1">
    <property type="nucleotide sequence ID" value="XM_022607226.1"/>
</dbReference>
<dbReference type="PANTHER" id="PTHR16771:SF0">
    <property type="entry name" value="26S PROTEASOME COMPLEX SUBUNIT SEM1"/>
    <property type="match status" value="1"/>
</dbReference>
<dbReference type="GO" id="GO:0005634">
    <property type="term" value="C:nucleus"/>
    <property type="evidence" value="ECO:0007669"/>
    <property type="project" value="UniProtKB-SubCell"/>
</dbReference>
<dbReference type="CDD" id="cd13768">
    <property type="entry name" value="DSS1_Sem1"/>
    <property type="match status" value="1"/>
</dbReference>
<feature type="region of interest" description="Disordered" evidence="3">
    <location>
        <begin position="1"/>
        <end position="69"/>
    </location>
</feature>
<keyword evidence="2" id="KW-0647">Proteasome</keyword>
<keyword evidence="5" id="KW-1185">Reference proteome</keyword>
<reference evidence="5" key="2">
    <citation type="submission" date="2012-08" db="EMBL/GenBank/DDBJ databases">
        <title>Genome sequence of Kazachstania naganishii.</title>
        <authorList>
            <person name="Gordon J.L."/>
            <person name="Armisen D."/>
            <person name="Proux-Wera E."/>
            <person name="OhEigeartaigh S.S."/>
            <person name="Byrne K.P."/>
            <person name="Wolfe K.H."/>
        </authorList>
    </citation>
    <scope>NUCLEOTIDE SEQUENCE [LARGE SCALE GENOMIC DNA]</scope>
    <source>
        <strain evidence="5">ATCC MYA-139 / BCRC 22969 / CBS 8797 / CCRC 22969 / KCTC 17520 / NBRC 10181 / NCYC 3082</strain>
    </source>
</reference>
<evidence type="ECO:0000256" key="2">
    <source>
        <dbReference type="RuleBase" id="RU369057"/>
    </source>
</evidence>
<feature type="compositionally biased region" description="Low complexity" evidence="3">
    <location>
        <begin position="59"/>
        <end position="69"/>
    </location>
</feature>
<dbReference type="GO" id="GO:0008541">
    <property type="term" value="C:proteasome regulatory particle, lid subcomplex"/>
    <property type="evidence" value="ECO:0007669"/>
    <property type="project" value="UniProtKB-UniRule"/>
</dbReference>
<name>J7RJA0_HUIN7</name>
<dbReference type="HOGENOM" id="CLU_141774_0_1_1"/>
<dbReference type="AlphaFoldDB" id="J7RJA0"/>
<dbReference type="GO" id="GO:0000724">
    <property type="term" value="P:double-strand break repair via homologous recombination"/>
    <property type="evidence" value="ECO:0007669"/>
    <property type="project" value="TreeGrafter"/>
</dbReference>
<dbReference type="InterPro" id="IPR007834">
    <property type="entry name" value="DSS1_SEM1"/>
</dbReference>
<dbReference type="KEGG" id="kng:KNAG_0C04970"/>
<evidence type="ECO:0000256" key="3">
    <source>
        <dbReference type="SAM" id="MobiDB-lite"/>
    </source>
</evidence>
<gene>
    <name evidence="4" type="primary">KNAG0C04970</name>
    <name evidence="4" type="ordered locus">KNAG_0C04970</name>
</gene>
<keyword evidence="2" id="KW-0539">Nucleus</keyword>
<dbReference type="GeneID" id="34525278"/>
<evidence type="ECO:0000313" key="4">
    <source>
        <dbReference type="EMBL" id="CCK69598.1"/>
    </source>
</evidence>
<evidence type="ECO:0000256" key="1">
    <source>
        <dbReference type="ARBA" id="ARBA00034491"/>
    </source>
</evidence>
<protein>
    <recommendedName>
        <fullName evidence="2">26S proteasome complex subunit SEM1</fullName>
    </recommendedName>
</protein>
<dbReference type="Pfam" id="PF05160">
    <property type="entry name" value="DSS1_SEM1"/>
    <property type="match status" value="1"/>
</dbReference>
<proteinExistence type="inferred from homology"/>
<sequence length="96" mass="10316">MSNTQATRETTQASGTAATTVATAATNTAAPQKKLSLEEDDDEFEDFPVDDWDAKSTVGASQGAAQGQGTALWEENWDDVEVDDEFTQTLRSELQA</sequence>
<comment type="similarity">
    <text evidence="1 2">Belongs to the DSS1/SEM1 family.</text>
</comment>
<feature type="compositionally biased region" description="Acidic residues" evidence="3">
    <location>
        <begin position="38"/>
        <end position="51"/>
    </location>
</feature>
<dbReference type="eggNOG" id="KOG4764">
    <property type="taxonomic scope" value="Eukaryota"/>
</dbReference>
<dbReference type="Proteomes" id="UP000006310">
    <property type="component" value="Chromosome 3"/>
</dbReference>
<dbReference type="OMA" id="TTQHLWE"/>
<comment type="subcellular location">
    <subcellularLocation>
        <location evidence="2">Nucleus</location>
    </subcellularLocation>
</comment>
<accession>J7RJA0</accession>
<feature type="compositionally biased region" description="Low complexity" evidence="3">
    <location>
        <begin position="10"/>
        <end position="30"/>
    </location>
</feature>
<comment type="function">
    <text evidence="2">Component of the 26S proteasome, a multiprotein complex involved in the ATP-dependent degradation of ubiquitinated proteins.</text>
</comment>